<sequence length="261" mass="30051">MGIQVSQASRVFAQVIEGHQRNLANYRAYINRFGYKTVLAAFLYLEQQRSSSHSRIQSPGKYYNAMVKAWGALGTYDQACQVYTQAYAEGKTLRMPGIPWDIQRLVAQFERWPLEMMIKELRQHPDILQAMPLPSVEKKANEEHLGERKEASWEQGQEREPQTPPQWMGYEESTTLLAQVRSQAAEIEANVGRTCFNIAPTPRAYNVRGTHMEAYVIDVTIEGIPVAFASVNQWKLYYLEQTDLNAYKVFRKLMEEGAEYL</sequence>
<gene>
    <name evidence="2" type="ORF">KSX_84820</name>
</gene>
<feature type="region of interest" description="Disordered" evidence="1">
    <location>
        <begin position="139"/>
        <end position="168"/>
    </location>
</feature>
<organism evidence="2 3">
    <name type="scientific">Ktedonospora formicarum</name>
    <dbReference type="NCBI Taxonomy" id="2778364"/>
    <lineage>
        <taxon>Bacteria</taxon>
        <taxon>Bacillati</taxon>
        <taxon>Chloroflexota</taxon>
        <taxon>Ktedonobacteria</taxon>
        <taxon>Ktedonobacterales</taxon>
        <taxon>Ktedonobacteraceae</taxon>
        <taxon>Ktedonospora</taxon>
    </lineage>
</organism>
<comment type="caution">
    <text evidence="2">The sequence shown here is derived from an EMBL/GenBank/DDBJ whole genome shotgun (WGS) entry which is preliminary data.</text>
</comment>
<evidence type="ECO:0000313" key="2">
    <source>
        <dbReference type="EMBL" id="GHO50319.1"/>
    </source>
</evidence>
<feature type="compositionally biased region" description="Basic and acidic residues" evidence="1">
    <location>
        <begin position="139"/>
        <end position="161"/>
    </location>
</feature>
<keyword evidence="3" id="KW-1185">Reference proteome</keyword>
<dbReference type="EMBL" id="BNJF01000008">
    <property type="protein sequence ID" value="GHO50319.1"/>
    <property type="molecule type" value="Genomic_DNA"/>
</dbReference>
<reference evidence="2" key="1">
    <citation type="submission" date="2020-10" db="EMBL/GenBank/DDBJ databases">
        <title>Taxonomic study of unclassified bacteria belonging to the class Ktedonobacteria.</title>
        <authorList>
            <person name="Yabe S."/>
            <person name="Wang C.M."/>
            <person name="Zheng Y."/>
            <person name="Sakai Y."/>
            <person name="Cavaletti L."/>
            <person name="Monciardini P."/>
            <person name="Donadio S."/>
        </authorList>
    </citation>
    <scope>NUCLEOTIDE SEQUENCE</scope>
    <source>
        <strain evidence="2">SOSP1-1</strain>
    </source>
</reference>
<dbReference type="Proteomes" id="UP000612362">
    <property type="component" value="Unassembled WGS sequence"/>
</dbReference>
<evidence type="ECO:0000313" key="3">
    <source>
        <dbReference type="Proteomes" id="UP000612362"/>
    </source>
</evidence>
<evidence type="ECO:0000256" key="1">
    <source>
        <dbReference type="SAM" id="MobiDB-lite"/>
    </source>
</evidence>
<dbReference type="AlphaFoldDB" id="A0A8J3IFL9"/>
<proteinExistence type="predicted"/>
<accession>A0A8J3IFL9</accession>
<protein>
    <submittedName>
        <fullName evidence="2">Uncharacterized protein</fullName>
    </submittedName>
</protein>
<name>A0A8J3IFL9_9CHLR</name>